<dbReference type="GO" id="GO:0017108">
    <property type="term" value="F:5'-flap endonuclease activity"/>
    <property type="evidence" value="ECO:0007669"/>
    <property type="project" value="InterPro"/>
</dbReference>
<evidence type="ECO:0000313" key="8">
    <source>
        <dbReference type="Proteomes" id="UP000295058"/>
    </source>
</evidence>
<dbReference type="SUPFAM" id="SSF47807">
    <property type="entry name" value="5' to 3' exonuclease, C-terminal subdomain"/>
    <property type="match status" value="1"/>
</dbReference>
<keyword evidence="5" id="KW-0255">Endonuclease</keyword>
<keyword evidence="8" id="KW-1185">Reference proteome</keyword>
<dbReference type="PANTHER" id="PTHR42646">
    <property type="entry name" value="FLAP ENDONUCLEASE XNI"/>
    <property type="match status" value="1"/>
</dbReference>
<evidence type="ECO:0000256" key="2">
    <source>
        <dbReference type="ARBA" id="ARBA00022801"/>
    </source>
</evidence>
<dbReference type="CDD" id="cd09898">
    <property type="entry name" value="H3TH_53EXO"/>
    <property type="match status" value="1"/>
</dbReference>
<dbReference type="OrthoDB" id="8070997at2"/>
<feature type="domain" description="5'-3' exonuclease" evidence="4">
    <location>
        <begin position="1"/>
        <end position="256"/>
    </location>
</feature>
<evidence type="ECO:0000313" key="7">
    <source>
        <dbReference type="Proteomes" id="UP000243640"/>
    </source>
</evidence>
<dbReference type="SUPFAM" id="SSF88723">
    <property type="entry name" value="PIN domain-like"/>
    <property type="match status" value="1"/>
</dbReference>
<dbReference type="EMBL" id="NQJF01000002">
    <property type="protein sequence ID" value="OYD25956.1"/>
    <property type="molecule type" value="Genomic_DNA"/>
</dbReference>
<gene>
    <name evidence="5" type="ORF">B6S09_03710</name>
    <name evidence="6" type="ORF">LY04_01016</name>
</gene>
<dbReference type="InterPro" id="IPR020045">
    <property type="entry name" value="DNA_polI_H3TH"/>
</dbReference>
<reference evidence="5 7" key="1">
    <citation type="submission" date="2017-08" db="EMBL/GenBank/DDBJ databases">
        <title>Draft Genome Sequence of the Marine Bacterium Oceanimonas baumannii ATCC 700832.</title>
        <authorList>
            <person name="Mcclelland W.D."/>
            <person name="Brennan M.A."/>
            <person name="Trachtenberg A.M."/>
            <person name="Maclea K.S."/>
        </authorList>
    </citation>
    <scope>NUCLEOTIDE SEQUENCE [LARGE SCALE GENOMIC DNA]</scope>
    <source>
        <strain evidence="5 7">ATCC 700832</strain>
    </source>
</reference>
<dbReference type="RefSeq" id="WP_094277144.1">
    <property type="nucleotide sequence ID" value="NZ_NQJF01000002.1"/>
</dbReference>
<dbReference type="InterPro" id="IPR002421">
    <property type="entry name" value="5-3_exonuclease"/>
</dbReference>
<dbReference type="InterPro" id="IPR038969">
    <property type="entry name" value="FEN"/>
</dbReference>
<dbReference type="EMBL" id="SODO01000003">
    <property type="protein sequence ID" value="TDW60024.1"/>
    <property type="molecule type" value="Genomic_DNA"/>
</dbReference>
<dbReference type="FunFam" id="1.10.150.20:FF:000003">
    <property type="entry name" value="DNA polymerase I"/>
    <property type="match status" value="1"/>
</dbReference>
<evidence type="ECO:0000313" key="5">
    <source>
        <dbReference type="EMBL" id="OYD25956.1"/>
    </source>
</evidence>
<dbReference type="InterPro" id="IPR029060">
    <property type="entry name" value="PIN-like_dom_sf"/>
</dbReference>
<protein>
    <submittedName>
        <fullName evidence="5">Flap endonuclease Xni</fullName>
    </submittedName>
    <submittedName>
        <fullName evidence="6">Protein Xni</fullName>
    </submittedName>
</protein>
<reference evidence="6 8" key="2">
    <citation type="submission" date="2019-03" db="EMBL/GenBank/DDBJ databases">
        <title>Genomic Encyclopedia of Archaeal and Bacterial Type Strains, Phase II (KMG-II): from individual species to whole genera.</title>
        <authorList>
            <person name="Goeker M."/>
        </authorList>
    </citation>
    <scope>NUCLEOTIDE SEQUENCE [LARGE SCALE GENOMIC DNA]</scope>
    <source>
        <strain evidence="6 8">DSM 15594</strain>
    </source>
</reference>
<dbReference type="NCBIfam" id="NF007017">
    <property type="entry name" value="PRK09482.1"/>
    <property type="match status" value="1"/>
</dbReference>
<evidence type="ECO:0000256" key="3">
    <source>
        <dbReference type="ARBA" id="ARBA00023125"/>
    </source>
</evidence>
<dbReference type="Pfam" id="PF02739">
    <property type="entry name" value="5_3_exonuc_N"/>
    <property type="match status" value="1"/>
</dbReference>
<dbReference type="Proteomes" id="UP000295058">
    <property type="component" value="Unassembled WGS sequence"/>
</dbReference>
<keyword evidence="1" id="KW-0540">Nuclease</keyword>
<dbReference type="SMART" id="SM00279">
    <property type="entry name" value="HhH2"/>
    <property type="match status" value="1"/>
</dbReference>
<dbReference type="InterPro" id="IPR020046">
    <property type="entry name" value="5-3_exonucl_a-hlix_arch_N"/>
</dbReference>
<dbReference type="Proteomes" id="UP000243640">
    <property type="component" value="Unassembled WGS sequence"/>
</dbReference>
<dbReference type="PANTHER" id="PTHR42646:SF2">
    <property type="entry name" value="5'-3' EXONUCLEASE FAMILY PROTEIN"/>
    <property type="match status" value="1"/>
</dbReference>
<dbReference type="Gene3D" id="3.40.50.1010">
    <property type="entry name" value="5'-nuclease"/>
    <property type="match status" value="1"/>
</dbReference>
<dbReference type="GO" id="GO:0033567">
    <property type="term" value="P:DNA replication, Okazaki fragment processing"/>
    <property type="evidence" value="ECO:0007669"/>
    <property type="project" value="InterPro"/>
</dbReference>
<dbReference type="SMART" id="SM00475">
    <property type="entry name" value="53EXOc"/>
    <property type="match status" value="1"/>
</dbReference>
<organism evidence="5 7">
    <name type="scientific">Oceanimonas baumannii</name>
    <dbReference type="NCBI Taxonomy" id="129578"/>
    <lineage>
        <taxon>Bacteria</taxon>
        <taxon>Pseudomonadati</taxon>
        <taxon>Pseudomonadota</taxon>
        <taxon>Gammaproteobacteria</taxon>
        <taxon>Aeromonadales</taxon>
        <taxon>Aeromonadaceae</taxon>
        <taxon>Oceanimonas</taxon>
    </lineage>
</organism>
<dbReference type="Pfam" id="PF01367">
    <property type="entry name" value="5_3_exonuc"/>
    <property type="match status" value="1"/>
</dbReference>
<name>A0A235CNE4_9GAMM</name>
<proteinExistence type="predicted"/>
<evidence type="ECO:0000256" key="1">
    <source>
        <dbReference type="ARBA" id="ARBA00022722"/>
    </source>
</evidence>
<dbReference type="GO" id="GO:0003677">
    <property type="term" value="F:DNA binding"/>
    <property type="evidence" value="ECO:0007669"/>
    <property type="project" value="UniProtKB-KW"/>
</dbReference>
<evidence type="ECO:0000313" key="6">
    <source>
        <dbReference type="EMBL" id="TDW60024.1"/>
    </source>
</evidence>
<dbReference type="InterPro" id="IPR036279">
    <property type="entry name" value="5-3_exonuclease_C_sf"/>
</dbReference>
<dbReference type="InterPro" id="IPR008918">
    <property type="entry name" value="HhH2"/>
</dbReference>
<evidence type="ECO:0000259" key="4">
    <source>
        <dbReference type="SMART" id="SM00475"/>
    </source>
</evidence>
<dbReference type="AlphaFoldDB" id="A0A235CNE4"/>
<dbReference type="CDD" id="cd09859">
    <property type="entry name" value="PIN_53EXO"/>
    <property type="match status" value="1"/>
</dbReference>
<comment type="caution">
    <text evidence="5">The sequence shown here is derived from an EMBL/GenBank/DDBJ whole genome shotgun (WGS) entry which is preliminary data.</text>
</comment>
<accession>A0A235CNE4</accession>
<keyword evidence="2" id="KW-0378">Hydrolase</keyword>
<keyword evidence="3" id="KW-0238">DNA-binding</keyword>
<dbReference type="GO" id="GO:0008409">
    <property type="term" value="F:5'-3' exonuclease activity"/>
    <property type="evidence" value="ECO:0007669"/>
    <property type="project" value="InterPro"/>
</dbReference>
<sequence>MPAQLLILDAMNLVRRLHAVQLNQYAQPEAQLAATRAALVQATGKLLGRFRPSHVVAVFDGAPVGFRHRLYPEYKANRQPMPAELSGYLDELQQALLQQGISALLSDSEEADDLVATLACQLARHGGNSVIVSTDKGFCQLLGPHIQLWDHFGQRWLDEAHVQQKFGLSPQQLVDYWALTGVTGSNVKGVPGIGPKRAQKLLQQLDNLDTILTITATGKEQNTVQKHKNDALLARQLVKLVDDIELGVNLQQLRYHNQTKEP</sequence>
<dbReference type="Gene3D" id="1.10.150.20">
    <property type="entry name" value="5' to 3' exonuclease, C-terminal subdomain"/>
    <property type="match status" value="1"/>
</dbReference>